<dbReference type="Proteomes" id="UP000197446">
    <property type="component" value="Unassembled WGS sequence"/>
</dbReference>
<dbReference type="InterPro" id="IPR000297">
    <property type="entry name" value="PPIase_PpiC"/>
</dbReference>
<evidence type="ECO:0000259" key="1">
    <source>
        <dbReference type="Pfam" id="PF13145"/>
    </source>
</evidence>
<keyword evidence="3" id="KW-1185">Reference proteome</keyword>
<dbReference type="AlphaFoldDB" id="A0A254NJ35"/>
<reference evidence="2 3" key="1">
    <citation type="journal article" date="2007" name="Int. J. Syst. Evol. Microbiol.">
        <title>Description of Pelomonas aquatica sp. nov. and Pelomonas puraquae sp. nov., isolated from industrial and haemodialysis water.</title>
        <authorList>
            <person name="Gomila M."/>
            <person name="Bowien B."/>
            <person name="Falsen E."/>
            <person name="Moore E.R."/>
            <person name="Lalucat J."/>
        </authorList>
    </citation>
    <scope>NUCLEOTIDE SEQUENCE [LARGE SCALE GENOMIC DNA]</scope>
    <source>
        <strain evidence="2 3">CCUG 52769</strain>
    </source>
</reference>
<dbReference type="EMBL" id="NISI01000001">
    <property type="protein sequence ID" value="OWR05148.1"/>
    <property type="molecule type" value="Genomic_DNA"/>
</dbReference>
<name>A0A254NJ35_9BURK</name>
<comment type="caution">
    <text evidence="2">The sequence shown here is derived from an EMBL/GenBank/DDBJ whole genome shotgun (WGS) entry which is preliminary data.</text>
</comment>
<proteinExistence type="predicted"/>
<protein>
    <recommendedName>
        <fullName evidence="1">PpiC domain-containing protein</fullName>
    </recommendedName>
</protein>
<dbReference type="RefSeq" id="WP_088481360.1">
    <property type="nucleotide sequence ID" value="NZ_JBCNLH010000010.1"/>
</dbReference>
<dbReference type="GO" id="GO:0003755">
    <property type="term" value="F:peptidyl-prolyl cis-trans isomerase activity"/>
    <property type="evidence" value="ECO:0007669"/>
    <property type="project" value="InterPro"/>
</dbReference>
<gene>
    <name evidence="2" type="ORF">CDO81_01305</name>
</gene>
<evidence type="ECO:0000313" key="2">
    <source>
        <dbReference type="EMBL" id="OWR05148.1"/>
    </source>
</evidence>
<evidence type="ECO:0000313" key="3">
    <source>
        <dbReference type="Proteomes" id="UP000197446"/>
    </source>
</evidence>
<accession>A0A254NJ35</accession>
<organism evidence="2 3">
    <name type="scientific">Roseateles puraquae</name>
    <dbReference type="NCBI Taxonomy" id="431059"/>
    <lineage>
        <taxon>Bacteria</taxon>
        <taxon>Pseudomonadati</taxon>
        <taxon>Pseudomonadota</taxon>
        <taxon>Betaproteobacteria</taxon>
        <taxon>Burkholderiales</taxon>
        <taxon>Sphaerotilaceae</taxon>
        <taxon>Roseateles</taxon>
    </lineage>
</organism>
<dbReference type="Pfam" id="PF13145">
    <property type="entry name" value="Rotamase_2"/>
    <property type="match status" value="1"/>
</dbReference>
<sequence length="284" mass="31086">MSTPLPIRHDLTTPTSRRLPGWAREPLLHFLLIGAVLFGADHLINGRQGDNRLIVVGNDVTQEAIATFQAARGRAPDANELKALQQVWLDNEVLYREGLALQLDKGDSAIRERLIFKALSMVDSGVKLPPIDDAGLQAWFEKNRVKYDSPARYDFQEAVLDGVADEAAVRSFVSALNGGLPGDAKAGLRVFKGRPHLNLVQSYGEDFAKALEAAPPGQWLALKSKDGWRAVRMEAVTPAQPAQFAAVRNAVQQDWTDATMAEQRSAAVAALARKYTIQVEEAKP</sequence>
<dbReference type="OrthoDB" id="196786at2"/>
<feature type="domain" description="PpiC" evidence="1">
    <location>
        <begin position="131"/>
        <end position="249"/>
    </location>
</feature>